<gene>
    <name evidence="11" type="ORF">E5676_scaffold663G00350</name>
    <name evidence="10" type="ORF">E6C27_scaffold149G001470</name>
</gene>
<evidence type="ECO:0000313" key="13">
    <source>
        <dbReference type="Proteomes" id="UP000321947"/>
    </source>
</evidence>
<dbReference type="GO" id="GO:0140315">
    <property type="term" value="F:iron ion sequestering activity"/>
    <property type="evidence" value="ECO:0007669"/>
    <property type="project" value="UniProtKB-UniRule"/>
</dbReference>
<dbReference type="GO" id="GO:0005384">
    <property type="term" value="F:manganese ion transmembrane transporter activity"/>
    <property type="evidence" value="ECO:0007669"/>
    <property type="project" value="InterPro"/>
</dbReference>
<evidence type="ECO:0000256" key="7">
    <source>
        <dbReference type="ARBA" id="ARBA00023136"/>
    </source>
</evidence>
<keyword evidence="7 9" id="KW-0472">Membrane</keyword>
<evidence type="ECO:0000256" key="6">
    <source>
        <dbReference type="ARBA" id="ARBA00022989"/>
    </source>
</evidence>
<evidence type="ECO:0000313" key="12">
    <source>
        <dbReference type="Proteomes" id="UP000321393"/>
    </source>
</evidence>
<comment type="catalytic activity">
    <reaction evidence="8">
        <text>Fe(2+)(in) = Fe(2+)(out)</text>
        <dbReference type="Rhea" id="RHEA:28486"/>
        <dbReference type="ChEBI" id="CHEBI:29033"/>
    </reaction>
    <physiologicalReaction direction="left-to-right" evidence="8">
        <dbReference type="Rhea" id="RHEA:28487"/>
    </physiologicalReaction>
</comment>
<dbReference type="GO" id="GO:0005774">
    <property type="term" value="C:vacuolar membrane"/>
    <property type="evidence" value="ECO:0007669"/>
    <property type="project" value="UniProtKB-SubCell"/>
</dbReference>
<comment type="similarity">
    <text evidence="2 9">Belongs to the CCC1 family.</text>
</comment>
<comment type="caution">
    <text evidence="9">Lacks conserved residue(s) required for the propagation of feature annotation.</text>
</comment>
<dbReference type="Proteomes" id="UP000321947">
    <property type="component" value="Unassembled WGS sequence"/>
</dbReference>
<feature type="transmembrane region" description="Helical" evidence="9">
    <location>
        <begin position="58"/>
        <end position="82"/>
    </location>
</feature>
<keyword evidence="3" id="KW-0408">Iron</keyword>
<dbReference type="GO" id="GO:0030026">
    <property type="term" value="P:intracellular manganese ion homeostasis"/>
    <property type="evidence" value="ECO:0007669"/>
    <property type="project" value="InterPro"/>
</dbReference>
<feature type="transmembrane region" description="Helical" evidence="9">
    <location>
        <begin position="147"/>
        <end position="165"/>
    </location>
</feature>
<comment type="subcellular location">
    <subcellularLocation>
        <location evidence="1 9">Vacuole membrane</location>
        <topology evidence="1 9">Multi-pass membrane protein</topology>
    </subcellularLocation>
</comment>
<evidence type="ECO:0000256" key="9">
    <source>
        <dbReference type="RuleBase" id="RU369115"/>
    </source>
</evidence>
<protein>
    <recommendedName>
        <fullName evidence="9">Vacuolar iron transporter</fullName>
    </recommendedName>
</protein>
<evidence type="ECO:0000256" key="1">
    <source>
        <dbReference type="ARBA" id="ARBA00004128"/>
    </source>
</evidence>
<dbReference type="GO" id="GO:0005381">
    <property type="term" value="F:iron ion transmembrane transporter activity"/>
    <property type="evidence" value="ECO:0007669"/>
    <property type="project" value="UniProtKB-UniRule"/>
</dbReference>
<accession>A0A5D3CWL4</accession>
<evidence type="ECO:0000256" key="5">
    <source>
        <dbReference type="ARBA" id="ARBA00022692"/>
    </source>
</evidence>
<keyword evidence="3" id="KW-0410">Iron transport</keyword>
<dbReference type="Pfam" id="PF01988">
    <property type="entry name" value="VIT1"/>
    <property type="match status" value="2"/>
</dbReference>
<keyword evidence="9" id="KW-0813">Transport</keyword>
<comment type="function">
    <text evidence="9">Vacuolar Fe(2+) uptake transporter.</text>
</comment>
<name>A0A5D3CWL4_CUCMM</name>
<evidence type="ECO:0000313" key="11">
    <source>
        <dbReference type="EMBL" id="TYK14659.1"/>
    </source>
</evidence>
<feature type="transmembrane region" description="Helical" evidence="9">
    <location>
        <begin position="120"/>
        <end position="141"/>
    </location>
</feature>
<dbReference type="OrthoDB" id="73465at2759"/>
<dbReference type="AlphaFoldDB" id="A0A5D3CWL4"/>
<dbReference type="InterPro" id="IPR008217">
    <property type="entry name" value="Ccc1_fam"/>
</dbReference>
<evidence type="ECO:0000256" key="2">
    <source>
        <dbReference type="ARBA" id="ARBA00007049"/>
    </source>
</evidence>
<dbReference type="Proteomes" id="UP000321393">
    <property type="component" value="Unassembled WGS sequence"/>
</dbReference>
<evidence type="ECO:0000256" key="4">
    <source>
        <dbReference type="ARBA" id="ARBA00022554"/>
    </source>
</evidence>
<keyword evidence="9" id="KW-0406">Ion transport</keyword>
<evidence type="ECO:0000256" key="3">
    <source>
        <dbReference type="ARBA" id="ARBA00022496"/>
    </source>
</evidence>
<proteinExistence type="inferred from homology"/>
<dbReference type="EMBL" id="SSTD01009199">
    <property type="protein sequence ID" value="TYK14659.1"/>
    <property type="molecule type" value="Genomic_DNA"/>
</dbReference>
<reference evidence="12 13" key="1">
    <citation type="submission" date="2019-08" db="EMBL/GenBank/DDBJ databases">
        <title>Draft genome sequences of two oriental melons (Cucumis melo L. var makuwa).</title>
        <authorList>
            <person name="Kwon S.-Y."/>
        </authorList>
    </citation>
    <scope>NUCLEOTIDE SEQUENCE [LARGE SCALE GENOMIC DNA]</scope>
    <source>
        <strain evidence="13">cv. Chang Bougi</strain>
        <strain evidence="12">cv. SW 3</strain>
        <tissue evidence="11">Leaf</tissue>
    </source>
</reference>
<comment type="caution">
    <text evidence="11">The sequence shown here is derived from an EMBL/GenBank/DDBJ whole genome shotgun (WGS) entry which is preliminary data.</text>
</comment>
<keyword evidence="6 9" id="KW-1133">Transmembrane helix</keyword>
<organism evidence="11 13">
    <name type="scientific">Cucumis melo var. makuwa</name>
    <name type="common">Oriental melon</name>
    <dbReference type="NCBI Taxonomy" id="1194695"/>
    <lineage>
        <taxon>Eukaryota</taxon>
        <taxon>Viridiplantae</taxon>
        <taxon>Streptophyta</taxon>
        <taxon>Embryophyta</taxon>
        <taxon>Tracheophyta</taxon>
        <taxon>Spermatophyta</taxon>
        <taxon>Magnoliopsida</taxon>
        <taxon>eudicotyledons</taxon>
        <taxon>Gunneridae</taxon>
        <taxon>Pentapetalae</taxon>
        <taxon>rosids</taxon>
        <taxon>fabids</taxon>
        <taxon>Cucurbitales</taxon>
        <taxon>Cucurbitaceae</taxon>
        <taxon>Benincaseae</taxon>
        <taxon>Cucumis</taxon>
    </lineage>
</organism>
<sequence length="204" mass="21254">MADLHGSRSQLPLLQQHKEKHFTAGDIVRDIIIGVSDGLTVPFALAAGLSGANASSSIVLTAGIAEVAAGAISMGLGGYLAAKSEADQYKKELRREEEEIVLVPDTGLEKPEPKRAIQSALTIAISYILGGLVPLIPYMFFPKASEAVLASVALTLVALLVFGYAKGYFTGNKPFTSAVQTALIGAIASAAAYGMAKAIQPRQP</sequence>
<dbReference type="STRING" id="1194695.A0A5D3CWL4"/>
<keyword evidence="5 9" id="KW-0812">Transmembrane</keyword>
<dbReference type="PANTHER" id="PTHR31851">
    <property type="entry name" value="FE(2+)/MN(2+) TRANSPORTER PCL1"/>
    <property type="match status" value="1"/>
</dbReference>
<dbReference type="EMBL" id="SSTE01014064">
    <property type="protein sequence ID" value="KAA0046402.1"/>
    <property type="molecule type" value="Genomic_DNA"/>
</dbReference>
<evidence type="ECO:0000256" key="8">
    <source>
        <dbReference type="ARBA" id="ARBA00044464"/>
    </source>
</evidence>
<feature type="transmembrane region" description="Helical" evidence="9">
    <location>
        <begin position="177"/>
        <end position="196"/>
    </location>
</feature>
<keyword evidence="4 9" id="KW-0926">Vacuole</keyword>
<evidence type="ECO:0000313" key="10">
    <source>
        <dbReference type="EMBL" id="KAA0046402.1"/>
    </source>
</evidence>